<dbReference type="InterPro" id="IPR050765">
    <property type="entry name" value="Riboflavin_Biosynth_HTPR"/>
</dbReference>
<dbReference type="EC" id="1.1.1.193" evidence="11"/>
<dbReference type="EMBL" id="JBHSWJ010000002">
    <property type="protein sequence ID" value="MFC6713978.1"/>
    <property type="molecule type" value="Genomic_DNA"/>
</dbReference>
<dbReference type="EC" id="3.5.4.26" evidence="11"/>
<evidence type="ECO:0000256" key="2">
    <source>
        <dbReference type="ARBA" id="ARBA00004882"/>
    </source>
</evidence>
<dbReference type="InterPro" id="IPR002125">
    <property type="entry name" value="CMP_dCMP_dom"/>
</dbReference>
<sequence>MASTYLYRAVELARRGPLADPNPQVGCVLVRDDRVIGEGWHEGAGTPHAEVAALQAAGGARGATAYVSLEPCHHTGRTGPCTQALIDAGVAEVRYAQPDPNPDAAGGASALRTAGVRVEHEHIDTDLNRYWTYAVSHARPFVTWKFAATLDGRSAAADGSSQWITGPAARADVQARRASAGAIVAGTGTVLADDPRLTLRGHAGNPLRVIVGKRSIPATARVHADDNVLQIATHDPSVVLAALHDRQIWHAWLEGGPTVAAAFLRAGLVDEIVAYLAPALLGAGRSAVADLGIGSMAGIQRYELRDVARVGEDVRITLSGKDV</sequence>
<evidence type="ECO:0000256" key="1">
    <source>
        <dbReference type="ARBA" id="ARBA00002151"/>
    </source>
</evidence>
<evidence type="ECO:0000256" key="10">
    <source>
        <dbReference type="ARBA" id="ARBA00049886"/>
    </source>
</evidence>
<keyword evidence="11 13" id="KW-0378">Hydrolase</keyword>
<keyword evidence="11" id="KW-0686">Riboflavin biosynthesis</keyword>
<dbReference type="Gene3D" id="3.40.140.10">
    <property type="entry name" value="Cytidine Deaminase, domain 2"/>
    <property type="match status" value="1"/>
</dbReference>
<comment type="pathway">
    <text evidence="2 11">Cofactor biosynthesis; riboflavin biosynthesis; 5-amino-6-(D-ribitylamino)uracil from GTP: step 2/4.</text>
</comment>
<dbReference type="SUPFAM" id="SSF53597">
    <property type="entry name" value="Dihydrofolate reductase-like"/>
    <property type="match status" value="1"/>
</dbReference>
<keyword evidence="8" id="KW-0511">Multifunctional enzyme</keyword>
<evidence type="ECO:0000256" key="4">
    <source>
        <dbReference type="ARBA" id="ARBA00005259"/>
    </source>
</evidence>
<dbReference type="Pfam" id="PF01872">
    <property type="entry name" value="RibD_C"/>
    <property type="match status" value="1"/>
</dbReference>
<protein>
    <recommendedName>
        <fullName evidence="11">Riboflavin biosynthesis protein RibD</fullName>
    </recommendedName>
    <domain>
        <recommendedName>
            <fullName evidence="11">Diaminohydroxyphosphoribosylaminopyrimidine deaminase</fullName>
            <shortName evidence="11">DRAP deaminase</shortName>
            <ecNumber evidence="11">3.5.4.26</ecNumber>
        </recommendedName>
        <alternativeName>
            <fullName evidence="11">Riboflavin-specific deaminase</fullName>
        </alternativeName>
    </domain>
    <domain>
        <recommendedName>
            <fullName evidence="11">5-amino-6-(5-phosphoribosylamino)uracil reductase</fullName>
            <ecNumber evidence="11">1.1.1.193</ecNumber>
        </recommendedName>
        <alternativeName>
            <fullName evidence="11">HTP reductase</fullName>
        </alternativeName>
    </domain>
</protein>
<feature type="domain" description="CMP/dCMP-type deaminase" evidence="12">
    <location>
        <begin position="1"/>
        <end position="119"/>
    </location>
</feature>
<keyword evidence="11" id="KW-0862">Zinc</keyword>
<comment type="caution">
    <text evidence="13">The sequence shown here is derived from an EMBL/GenBank/DDBJ whole genome shotgun (WGS) entry which is preliminary data.</text>
</comment>
<keyword evidence="11" id="KW-0479">Metal-binding</keyword>
<comment type="function">
    <text evidence="1 11">Converts 2,5-diamino-6-(ribosylamino)-4(3h)-pyrimidinone 5'-phosphate into 5-amino-6-(ribosylamino)-2,4(1h,3h)-pyrimidinedione 5'-phosphate.</text>
</comment>
<dbReference type="PANTHER" id="PTHR38011">
    <property type="entry name" value="DIHYDROFOLATE REDUCTASE FAMILY PROTEIN (AFU_ORTHOLOGUE AFUA_8G06820)"/>
    <property type="match status" value="1"/>
</dbReference>
<dbReference type="PROSITE" id="PS51747">
    <property type="entry name" value="CYT_DCMP_DEAMINASES_2"/>
    <property type="match status" value="1"/>
</dbReference>
<keyword evidence="7 11" id="KW-0560">Oxidoreductase</keyword>
<evidence type="ECO:0000313" key="14">
    <source>
        <dbReference type="Proteomes" id="UP001596356"/>
    </source>
</evidence>
<keyword evidence="14" id="KW-1185">Reference proteome</keyword>
<gene>
    <name evidence="13" type="primary">ribD</name>
    <name evidence="13" type="ORF">ACFQBT_09145</name>
</gene>
<name>A0ABW2AT04_9MICO</name>
<evidence type="ECO:0000256" key="3">
    <source>
        <dbReference type="ARBA" id="ARBA00004910"/>
    </source>
</evidence>
<evidence type="ECO:0000256" key="6">
    <source>
        <dbReference type="ARBA" id="ARBA00022857"/>
    </source>
</evidence>
<dbReference type="InterPro" id="IPR002734">
    <property type="entry name" value="RibDG_C"/>
</dbReference>
<dbReference type="GO" id="GO:0008703">
    <property type="term" value="F:5-amino-6-(5-phosphoribosylamino)uracil reductase activity"/>
    <property type="evidence" value="ECO:0007669"/>
    <property type="project" value="UniProtKB-EC"/>
</dbReference>
<comment type="catalytic activity">
    <reaction evidence="9 11">
        <text>5-amino-6-(5-phospho-D-ribitylamino)uracil + NADP(+) = 5-amino-6-(5-phospho-D-ribosylamino)uracil + NADPH + H(+)</text>
        <dbReference type="Rhea" id="RHEA:17845"/>
        <dbReference type="ChEBI" id="CHEBI:15378"/>
        <dbReference type="ChEBI" id="CHEBI:57783"/>
        <dbReference type="ChEBI" id="CHEBI:58349"/>
        <dbReference type="ChEBI" id="CHEBI:58421"/>
        <dbReference type="ChEBI" id="CHEBI:58453"/>
        <dbReference type="EC" id="1.1.1.193"/>
    </reaction>
</comment>
<evidence type="ECO:0000256" key="11">
    <source>
        <dbReference type="PIRNR" id="PIRNR006769"/>
    </source>
</evidence>
<dbReference type="NCBIfam" id="TIGR00326">
    <property type="entry name" value="eubact_ribD"/>
    <property type="match status" value="1"/>
</dbReference>
<dbReference type="Pfam" id="PF00383">
    <property type="entry name" value="dCMP_cyt_deam_1"/>
    <property type="match status" value="1"/>
</dbReference>
<comment type="pathway">
    <text evidence="3 11">Cofactor biosynthesis; riboflavin biosynthesis; 5-amino-6-(D-ribitylamino)uracil from GTP: step 3/4.</text>
</comment>
<dbReference type="InterPro" id="IPR024072">
    <property type="entry name" value="DHFR-like_dom_sf"/>
</dbReference>
<accession>A0ABW2AT04</accession>
<dbReference type="Proteomes" id="UP001596356">
    <property type="component" value="Unassembled WGS sequence"/>
</dbReference>
<dbReference type="Gene3D" id="3.40.430.10">
    <property type="entry name" value="Dihydrofolate Reductase, subunit A"/>
    <property type="match status" value="1"/>
</dbReference>
<dbReference type="PANTHER" id="PTHR38011:SF7">
    <property type="entry name" value="2,5-DIAMINO-6-RIBOSYLAMINO-4(3H)-PYRIMIDINONE 5'-PHOSPHATE REDUCTASE"/>
    <property type="match status" value="1"/>
</dbReference>
<organism evidence="13 14">
    <name type="scientific">Branchiibius cervicis</name>
    <dbReference type="NCBI Taxonomy" id="908252"/>
    <lineage>
        <taxon>Bacteria</taxon>
        <taxon>Bacillati</taxon>
        <taxon>Actinomycetota</taxon>
        <taxon>Actinomycetes</taxon>
        <taxon>Micrococcales</taxon>
        <taxon>Dermacoccaceae</taxon>
        <taxon>Branchiibius</taxon>
    </lineage>
</organism>
<proteinExistence type="inferred from homology"/>
<reference evidence="14" key="1">
    <citation type="journal article" date="2019" name="Int. J. Syst. Evol. Microbiol.">
        <title>The Global Catalogue of Microorganisms (GCM) 10K type strain sequencing project: providing services to taxonomists for standard genome sequencing and annotation.</title>
        <authorList>
            <consortium name="The Broad Institute Genomics Platform"/>
            <consortium name="The Broad Institute Genome Sequencing Center for Infectious Disease"/>
            <person name="Wu L."/>
            <person name="Ma J."/>
        </authorList>
    </citation>
    <scope>NUCLEOTIDE SEQUENCE [LARGE SCALE GENOMIC DNA]</scope>
    <source>
        <strain evidence="14">NBRC 106593</strain>
    </source>
</reference>
<dbReference type="InterPro" id="IPR004794">
    <property type="entry name" value="Eubact_RibD"/>
</dbReference>
<evidence type="ECO:0000259" key="12">
    <source>
        <dbReference type="PROSITE" id="PS51747"/>
    </source>
</evidence>
<dbReference type="RefSeq" id="WP_377822136.1">
    <property type="nucleotide sequence ID" value="NZ_JBHSWJ010000002.1"/>
</dbReference>
<evidence type="ECO:0000256" key="5">
    <source>
        <dbReference type="ARBA" id="ARBA00007417"/>
    </source>
</evidence>
<dbReference type="SUPFAM" id="SSF53927">
    <property type="entry name" value="Cytidine deaminase-like"/>
    <property type="match status" value="1"/>
</dbReference>
<evidence type="ECO:0000313" key="13">
    <source>
        <dbReference type="EMBL" id="MFC6713978.1"/>
    </source>
</evidence>
<comment type="similarity">
    <text evidence="5 11">In the C-terminal section; belongs to the HTP reductase family.</text>
</comment>
<evidence type="ECO:0000256" key="7">
    <source>
        <dbReference type="ARBA" id="ARBA00023002"/>
    </source>
</evidence>
<keyword evidence="6 11" id="KW-0521">NADP</keyword>
<comment type="catalytic activity">
    <reaction evidence="10 11">
        <text>2,5-diamino-6-hydroxy-4-(5-phosphoribosylamino)-pyrimidine + H2O + H(+) = 5-amino-6-(5-phospho-D-ribosylamino)uracil + NH4(+)</text>
        <dbReference type="Rhea" id="RHEA:21868"/>
        <dbReference type="ChEBI" id="CHEBI:15377"/>
        <dbReference type="ChEBI" id="CHEBI:15378"/>
        <dbReference type="ChEBI" id="CHEBI:28938"/>
        <dbReference type="ChEBI" id="CHEBI:58453"/>
        <dbReference type="ChEBI" id="CHEBI:58614"/>
        <dbReference type="EC" id="3.5.4.26"/>
    </reaction>
</comment>
<dbReference type="PIRSF" id="PIRSF006769">
    <property type="entry name" value="RibD"/>
    <property type="match status" value="1"/>
</dbReference>
<dbReference type="InterPro" id="IPR016193">
    <property type="entry name" value="Cytidine_deaminase-like"/>
</dbReference>
<comment type="cofactor">
    <cofactor evidence="11">
        <name>Zn(2+)</name>
        <dbReference type="ChEBI" id="CHEBI:29105"/>
    </cofactor>
    <text evidence="11">Binds 1 zinc ion.</text>
</comment>
<evidence type="ECO:0000256" key="8">
    <source>
        <dbReference type="ARBA" id="ARBA00023268"/>
    </source>
</evidence>
<dbReference type="GO" id="GO:0008835">
    <property type="term" value="F:diaminohydroxyphosphoribosylaminopyrimidine deaminase activity"/>
    <property type="evidence" value="ECO:0007669"/>
    <property type="project" value="UniProtKB-EC"/>
</dbReference>
<evidence type="ECO:0000256" key="9">
    <source>
        <dbReference type="ARBA" id="ARBA00049861"/>
    </source>
</evidence>
<comment type="similarity">
    <text evidence="4 11">In the N-terminal section; belongs to the cytidine and deoxycytidylate deaminase family.</text>
</comment>